<dbReference type="Proteomes" id="UP000485058">
    <property type="component" value="Unassembled WGS sequence"/>
</dbReference>
<feature type="non-terminal residue" evidence="1">
    <location>
        <position position="1"/>
    </location>
</feature>
<keyword evidence="2" id="KW-1185">Reference proteome</keyword>
<proteinExistence type="predicted"/>
<evidence type="ECO:0000313" key="1">
    <source>
        <dbReference type="EMBL" id="GFH32094.1"/>
    </source>
</evidence>
<organism evidence="1 2">
    <name type="scientific">Haematococcus lacustris</name>
    <name type="common">Green alga</name>
    <name type="synonym">Haematococcus pluvialis</name>
    <dbReference type="NCBI Taxonomy" id="44745"/>
    <lineage>
        <taxon>Eukaryota</taxon>
        <taxon>Viridiplantae</taxon>
        <taxon>Chlorophyta</taxon>
        <taxon>core chlorophytes</taxon>
        <taxon>Chlorophyceae</taxon>
        <taxon>CS clade</taxon>
        <taxon>Chlamydomonadales</taxon>
        <taxon>Haematococcaceae</taxon>
        <taxon>Haematococcus</taxon>
    </lineage>
</organism>
<comment type="caution">
    <text evidence="1">The sequence shown here is derived from an EMBL/GenBank/DDBJ whole genome shotgun (WGS) entry which is preliminary data.</text>
</comment>
<accession>A0A6A0AJ59</accession>
<reference evidence="1 2" key="1">
    <citation type="submission" date="2020-02" db="EMBL/GenBank/DDBJ databases">
        <title>Draft genome sequence of Haematococcus lacustris strain NIES-144.</title>
        <authorList>
            <person name="Morimoto D."/>
            <person name="Nakagawa S."/>
            <person name="Yoshida T."/>
            <person name="Sawayama S."/>
        </authorList>
    </citation>
    <scope>NUCLEOTIDE SEQUENCE [LARGE SCALE GENOMIC DNA]</scope>
    <source>
        <strain evidence="1 2">NIES-144</strain>
    </source>
</reference>
<dbReference type="EMBL" id="BLLF01006246">
    <property type="protein sequence ID" value="GFH32094.1"/>
    <property type="molecule type" value="Genomic_DNA"/>
</dbReference>
<sequence>MDFLGTIGYIPVHCACGGGGRLQTALQAGAVDRGMWTVASPHHMAPGPWLRAAHIPPRCGCRRWLHANN</sequence>
<name>A0A6A0AJ59_HAELA</name>
<dbReference type="AlphaFoldDB" id="A0A6A0AJ59"/>
<evidence type="ECO:0000313" key="2">
    <source>
        <dbReference type="Proteomes" id="UP000485058"/>
    </source>
</evidence>
<protein>
    <submittedName>
        <fullName evidence="1">Uncharacterized protein</fullName>
    </submittedName>
</protein>
<gene>
    <name evidence="1" type="ORF">HaLaN_31257</name>
</gene>